<dbReference type="PANTHER" id="PTHR42872">
    <property type="entry name" value="PROTEIN-GLUTAMATE METHYLESTERASE/PROTEIN-GLUTAMINE GLUTAMINASE"/>
    <property type="match status" value="1"/>
</dbReference>
<feature type="active site" evidence="5">
    <location>
        <position position="179"/>
    </location>
</feature>
<dbReference type="Proteomes" id="UP000005713">
    <property type="component" value="Unassembled WGS sequence"/>
</dbReference>
<feature type="active site" evidence="5">
    <location>
        <position position="300"/>
    </location>
</feature>
<dbReference type="PANTHER" id="PTHR42872:SF6">
    <property type="entry name" value="PROTEIN-GLUTAMATE METHYLESTERASE_PROTEIN-GLUTAMINE GLUTAMINASE"/>
    <property type="match status" value="1"/>
</dbReference>
<dbReference type="eggNOG" id="COG2201">
    <property type="taxonomic scope" value="Bacteria"/>
</dbReference>
<keyword evidence="2 5" id="KW-0378">Hydrolase</keyword>
<dbReference type="GO" id="GO:0005737">
    <property type="term" value="C:cytoplasm"/>
    <property type="evidence" value="ECO:0007669"/>
    <property type="project" value="InterPro"/>
</dbReference>
<evidence type="ECO:0000256" key="6">
    <source>
        <dbReference type="SAM" id="MobiDB-lite"/>
    </source>
</evidence>
<reference evidence="8 9" key="1">
    <citation type="submission" date="2006-06" db="EMBL/GenBank/DDBJ databases">
        <authorList>
            <person name="Moran M.A."/>
            <person name="Ferriera S."/>
            <person name="Johnson J."/>
            <person name="Kravitz S."/>
            <person name="Beeson K."/>
            <person name="Sutton G."/>
            <person name="Rogers Y.-H."/>
            <person name="Friedman R."/>
            <person name="Frazier M."/>
            <person name="Venter J.C."/>
        </authorList>
    </citation>
    <scope>NUCLEOTIDE SEQUENCE [LARGE SCALE GENOMIC DNA]</scope>
    <source>
        <strain evidence="8 9">E-37</strain>
    </source>
</reference>
<dbReference type="OrthoDB" id="9793421at2"/>
<evidence type="ECO:0000313" key="9">
    <source>
        <dbReference type="Proteomes" id="UP000005713"/>
    </source>
</evidence>
<dbReference type="InterPro" id="IPR035909">
    <property type="entry name" value="CheB_C"/>
</dbReference>
<evidence type="ECO:0000256" key="5">
    <source>
        <dbReference type="PROSITE-ProRule" id="PRU00050"/>
    </source>
</evidence>
<evidence type="ECO:0000256" key="4">
    <source>
        <dbReference type="ARBA" id="ARBA00048267"/>
    </source>
</evidence>
<dbReference type="AlphaFoldDB" id="A3K8E0"/>
<sequence>MATHSVIVATPDGLQRSRLARIVDNAPDFEVIASTSDLMNTYNEVEEHLPNAVLISEVLANLPEFEVMHALFSTLDIRWLVITARGAASARLARPHKPLRSSADLFSIPVDSSADTVIEQLKSLTRTAASRRPAAKKPTYCPPPAPRRTTGTQAPDLPRRSPTASTRGQGSPLILIGASTGGVDALLSVLDSFPADCPPTLIVQHTGSGFGESLASLLDRQCRARVELATGSRPLRPGVVTVGAGVRRHLVIEDCANGTLGLSGETPISGHVPSVDALFQSAVPLAPSIAAALLTGMGRDGAEGLKALRDAGAMTIAQDQATAVVYGMPRAAAELDAAVRIMPLNRIGPALLQHAAGSRQERREVIR</sequence>
<keyword evidence="1 5" id="KW-0145">Chemotaxis</keyword>
<gene>
    <name evidence="8" type="ORF">SSE37_10198</name>
</gene>
<dbReference type="InterPro" id="IPR000673">
    <property type="entry name" value="Sig_transdc_resp-reg_Me-estase"/>
</dbReference>
<dbReference type="GO" id="GO:0000156">
    <property type="term" value="F:phosphorelay response regulator activity"/>
    <property type="evidence" value="ECO:0007669"/>
    <property type="project" value="InterPro"/>
</dbReference>
<evidence type="ECO:0000259" key="7">
    <source>
        <dbReference type="PROSITE" id="PS50122"/>
    </source>
</evidence>
<dbReference type="Pfam" id="PF01339">
    <property type="entry name" value="CheB_methylest"/>
    <property type="match status" value="1"/>
</dbReference>
<proteinExistence type="predicted"/>
<dbReference type="InterPro" id="IPR008248">
    <property type="entry name" value="CheB-like"/>
</dbReference>
<dbReference type="GO" id="GO:0006935">
    <property type="term" value="P:chemotaxis"/>
    <property type="evidence" value="ECO:0007669"/>
    <property type="project" value="UniProtKB-UniRule"/>
</dbReference>
<keyword evidence="9" id="KW-1185">Reference proteome</keyword>
<dbReference type="CDD" id="cd16432">
    <property type="entry name" value="CheB_Rec"/>
    <property type="match status" value="1"/>
</dbReference>
<feature type="active site" evidence="5">
    <location>
        <position position="205"/>
    </location>
</feature>
<dbReference type="EC" id="3.1.1.61" evidence="3"/>
<dbReference type="Gene3D" id="3.40.50.180">
    <property type="entry name" value="Methylesterase CheB, C-terminal domain"/>
    <property type="match status" value="1"/>
</dbReference>
<dbReference type="EMBL" id="AAYA01000014">
    <property type="protein sequence ID" value="EBA06619.1"/>
    <property type="molecule type" value="Genomic_DNA"/>
</dbReference>
<feature type="region of interest" description="Disordered" evidence="6">
    <location>
        <begin position="127"/>
        <end position="171"/>
    </location>
</feature>
<evidence type="ECO:0000256" key="2">
    <source>
        <dbReference type="ARBA" id="ARBA00022801"/>
    </source>
</evidence>
<feature type="domain" description="CheB-type methylesterase" evidence="7">
    <location>
        <begin position="167"/>
        <end position="358"/>
    </location>
</feature>
<dbReference type="GO" id="GO:0008984">
    <property type="term" value="F:protein-glutamate methylesterase activity"/>
    <property type="evidence" value="ECO:0007669"/>
    <property type="project" value="UniProtKB-EC"/>
</dbReference>
<dbReference type="PROSITE" id="PS50122">
    <property type="entry name" value="CHEB"/>
    <property type="match status" value="1"/>
</dbReference>
<comment type="catalytic activity">
    <reaction evidence="4">
        <text>[protein]-L-glutamate 5-O-methyl ester + H2O = L-glutamyl-[protein] + methanol + H(+)</text>
        <dbReference type="Rhea" id="RHEA:23236"/>
        <dbReference type="Rhea" id="RHEA-COMP:10208"/>
        <dbReference type="Rhea" id="RHEA-COMP:10311"/>
        <dbReference type="ChEBI" id="CHEBI:15377"/>
        <dbReference type="ChEBI" id="CHEBI:15378"/>
        <dbReference type="ChEBI" id="CHEBI:17790"/>
        <dbReference type="ChEBI" id="CHEBI:29973"/>
        <dbReference type="ChEBI" id="CHEBI:82795"/>
        <dbReference type="EC" id="3.1.1.61"/>
    </reaction>
</comment>
<comment type="caution">
    <text evidence="8">The sequence shown here is derived from an EMBL/GenBank/DDBJ whole genome shotgun (WGS) entry which is preliminary data.</text>
</comment>
<accession>A3K8E0</accession>
<name>A3K8E0_SAGS3</name>
<organism evidence="8 9">
    <name type="scientific">Sagittula stellata (strain ATCC 700073 / DSM 11524 / E-37)</name>
    <dbReference type="NCBI Taxonomy" id="388399"/>
    <lineage>
        <taxon>Bacteria</taxon>
        <taxon>Pseudomonadati</taxon>
        <taxon>Pseudomonadota</taxon>
        <taxon>Alphaproteobacteria</taxon>
        <taxon>Rhodobacterales</taxon>
        <taxon>Roseobacteraceae</taxon>
        <taxon>Sagittula</taxon>
    </lineage>
</organism>
<evidence type="ECO:0000313" key="8">
    <source>
        <dbReference type="EMBL" id="EBA06619.1"/>
    </source>
</evidence>
<dbReference type="PIRSF" id="PIRSF000876">
    <property type="entry name" value="RR_chemtxs_CheB"/>
    <property type="match status" value="1"/>
</dbReference>
<evidence type="ECO:0000256" key="3">
    <source>
        <dbReference type="ARBA" id="ARBA00039140"/>
    </source>
</evidence>
<dbReference type="SUPFAM" id="SSF52738">
    <property type="entry name" value="Methylesterase CheB, C-terminal domain"/>
    <property type="match status" value="1"/>
</dbReference>
<protein>
    <recommendedName>
        <fullName evidence="3">protein-glutamate methylesterase</fullName>
        <ecNumber evidence="3">3.1.1.61</ecNumber>
    </recommendedName>
</protein>
<evidence type="ECO:0000256" key="1">
    <source>
        <dbReference type="ARBA" id="ARBA00022500"/>
    </source>
</evidence>